<dbReference type="PANTHER" id="PTHR43790">
    <property type="entry name" value="CARBOHYDRATE TRANSPORT ATP-BINDING PROTEIN MG119-RELATED"/>
    <property type="match status" value="1"/>
</dbReference>
<keyword evidence="11" id="KW-0378">Hydrolase</keyword>
<organism evidence="11 12">
    <name type="scientific">Clostridium disporicum</name>
    <dbReference type="NCBI Taxonomy" id="84024"/>
    <lineage>
        <taxon>Bacteria</taxon>
        <taxon>Bacillati</taxon>
        <taxon>Bacillota</taxon>
        <taxon>Clostridia</taxon>
        <taxon>Eubacteriales</taxon>
        <taxon>Clostridiaceae</taxon>
        <taxon>Clostridium</taxon>
    </lineage>
</organism>
<dbReference type="GO" id="GO:0005524">
    <property type="term" value="F:ATP binding"/>
    <property type="evidence" value="ECO:0007669"/>
    <property type="project" value="UniProtKB-KW"/>
</dbReference>
<dbReference type="Proteomes" id="UP000095594">
    <property type="component" value="Unassembled WGS sequence"/>
</dbReference>
<keyword evidence="6" id="KW-0547">Nucleotide-binding</keyword>
<dbReference type="PANTHER" id="PTHR43790:SF4">
    <property type="entry name" value="GUANOSINE IMPORT ATP-BINDING PROTEIN NUPO"/>
    <property type="match status" value="1"/>
</dbReference>
<evidence type="ECO:0000256" key="3">
    <source>
        <dbReference type="ARBA" id="ARBA00022448"/>
    </source>
</evidence>
<dbReference type="FunFam" id="3.40.50.300:FF:001390">
    <property type="entry name" value="ABC transporter, ATP-binding protein"/>
    <property type="match status" value="1"/>
</dbReference>
<keyword evidence="9" id="KW-0472">Membrane</keyword>
<comment type="similarity">
    <text evidence="2">Belongs to the ABC transporter superfamily.</text>
</comment>
<dbReference type="PROSITE" id="PS00211">
    <property type="entry name" value="ABC_TRANSPORTER_1"/>
    <property type="match status" value="2"/>
</dbReference>
<evidence type="ECO:0000256" key="9">
    <source>
        <dbReference type="ARBA" id="ARBA00023136"/>
    </source>
</evidence>
<keyword evidence="7" id="KW-0067">ATP-binding</keyword>
<dbReference type="PROSITE" id="PS50893">
    <property type="entry name" value="ABC_TRANSPORTER_2"/>
    <property type="match status" value="2"/>
</dbReference>
<evidence type="ECO:0000256" key="8">
    <source>
        <dbReference type="ARBA" id="ARBA00022967"/>
    </source>
</evidence>
<reference evidence="11 12" key="1">
    <citation type="submission" date="2015-09" db="EMBL/GenBank/DDBJ databases">
        <authorList>
            <consortium name="Pathogen Informatics"/>
        </authorList>
    </citation>
    <scope>NUCLEOTIDE SEQUENCE [LARGE SCALE GENOMIC DNA]</scope>
    <source>
        <strain evidence="11 12">2789STDY5834856</strain>
    </source>
</reference>
<dbReference type="FunFam" id="3.40.50.300:FF:000127">
    <property type="entry name" value="Ribose import ATP-binding protein RbsA"/>
    <property type="match status" value="1"/>
</dbReference>
<evidence type="ECO:0000256" key="2">
    <source>
        <dbReference type="ARBA" id="ARBA00005417"/>
    </source>
</evidence>
<dbReference type="Pfam" id="PF00005">
    <property type="entry name" value="ABC_tran"/>
    <property type="match status" value="2"/>
</dbReference>
<feature type="domain" description="ABC transporter" evidence="10">
    <location>
        <begin position="34"/>
        <end position="269"/>
    </location>
</feature>
<accession>A0A174HKM1</accession>
<dbReference type="GO" id="GO:0005886">
    <property type="term" value="C:plasma membrane"/>
    <property type="evidence" value="ECO:0007669"/>
    <property type="project" value="UniProtKB-SubCell"/>
</dbReference>
<evidence type="ECO:0000256" key="7">
    <source>
        <dbReference type="ARBA" id="ARBA00022840"/>
    </source>
</evidence>
<proteinExistence type="inferred from homology"/>
<keyword evidence="5" id="KW-0677">Repeat</keyword>
<dbReference type="InterPro" id="IPR003593">
    <property type="entry name" value="AAA+_ATPase"/>
</dbReference>
<comment type="subcellular location">
    <subcellularLocation>
        <location evidence="1">Cell membrane</location>
        <topology evidence="1">Peripheral membrane protein</topology>
    </subcellularLocation>
</comment>
<dbReference type="Gene3D" id="3.40.50.300">
    <property type="entry name" value="P-loop containing nucleotide triphosphate hydrolases"/>
    <property type="match status" value="2"/>
</dbReference>
<gene>
    <name evidence="11" type="primary">mglA_1</name>
    <name evidence="11" type="ORF">ERS852471_02170</name>
</gene>
<evidence type="ECO:0000313" key="11">
    <source>
        <dbReference type="EMBL" id="CUO73857.1"/>
    </source>
</evidence>
<dbReference type="CDD" id="cd03216">
    <property type="entry name" value="ABC_Carb_Monos_I"/>
    <property type="match status" value="1"/>
</dbReference>
<sequence length="535" mass="59633">MELFNNDIKYCIIKIETELSISKKIGGDPMEYVVEMLNIRKEFPGIVANDNITLQLKKGEIHALLGENGAGKSTLMGMLFGMYQPEKGTIKIRGKEVKISNPNVANDLGIGMVHQHFKLVENFTVTENIILGYEPKKYMTVDIKNAAKKIEQLSKQYGLNVDPYAKIEDISVGMQQRVEILKMLYRDAEVLIFDEPTAVLTPQEIIELIDIMKNLIKEGKSVILITHKLKEIKEAADRCTVIRRGKYIGTVDVKDTDEAEMAKMMVGREVSFKVDKKEANPGEVVLKIDKLSVKNNKKVLGLKDFSIELRKGEILGIAGVEGNGQTELVEALTGMRHIESGVITYKNMDITKSSIRARIDNGIAHIPEDRHKRGLILDYTIEDNMVLKAYKKRPFSKNGLINRAKIREYANHIIETFDVRSGEGGQSIARGLSGGNQQKAIIGREIESNPDLLIAVQPTRGLDVGSIEYIHKRLVEQRDAGKAVLLVSLELDEVLNVSDRIAVINNGELIGIVNASETDENEVGLMMAGIKRGDK</sequence>
<evidence type="ECO:0000259" key="10">
    <source>
        <dbReference type="PROSITE" id="PS50893"/>
    </source>
</evidence>
<keyword evidence="4" id="KW-1003">Cell membrane</keyword>
<dbReference type="SMART" id="SM00382">
    <property type="entry name" value="AAA"/>
    <property type="match status" value="1"/>
</dbReference>
<dbReference type="InterPro" id="IPR027417">
    <property type="entry name" value="P-loop_NTPase"/>
</dbReference>
<evidence type="ECO:0000256" key="5">
    <source>
        <dbReference type="ARBA" id="ARBA00022737"/>
    </source>
</evidence>
<dbReference type="InterPro" id="IPR017871">
    <property type="entry name" value="ABC_transporter-like_CS"/>
</dbReference>
<feature type="domain" description="ABC transporter" evidence="10">
    <location>
        <begin position="286"/>
        <end position="531"/>
    </location>
</feature>
<evidence type="ECO:0000256" key="4">
    <source>
        <dbReference type="ARBA" id="ARBA00022475"/>
    </source>
</evidence>
<dbReference type="GO" id="GO:0016887">
    <property type="term" value="F:ATP hydrolysis activity"/>
    <property type="evidence" value="ECO:0007669"/>
    <property type="project" value="InterPro"/>
</dbReference>
<dbReference type="InterPro" id="IPR003439">
    <property type="entry name" value="ABC_transporter-like_ATP-bd"/>
</dbReference>
<dbReference type="InterPro" id="IPR050107">
    <property type="entry name" value="ABC_carbohydrate_import_ATPase"/>
</dbReference>
<dbReference type="EMBL" id="CYZX01000014">
    <property type="protein sequence ID" value="CUO73857.1"/>
    <property type="molecule type" value="Genomic_DNA"/>
</dbReference>
<evidence type="ECO:0000256" key="6">
    <source>
        <dbReference type="ARBA" id="ARBA00022741"/>
    </source>
</evidence>
<dbReference type="EC" id="3.6.3.17" evidence="11"/>
<name>A0A174HKM1_9CLOT</name>
<dbReference type="AlphaFoldDB" id="A0A174HKM1"/>
<evidence type="ECO:0000313" key="12">
    <source>
        <dbReference type="Proteomes" id="UP000095594"/>
    </source>
</evidence>
<dbReference type="CDD" id="cd03215">
    <property type="entry name" value="ABC_Carb_Monos_II"/>
    <property type="match status" value="1"/>
</dbReference>
<keyword evidence="8" id="KW-1278">Translocase</keyword>
<keyword evidence="3" id="KW-0813">Transport</keyword>
<protein>
    <submittedName>
        <fullName evidence="11">ABC transporter</fullName>
        <ecNumber evidence="11">3.6.3.17</ecNumber>
    </submittedName>
</protein>
<dbReference type="SUPFAM" id="SSF52540">
    <property type="entry name" value="P-loop containing nucleoside triphosphate hydrolases"/>
    <property type="match status" value="2"/>
</dbReference>
<evidence type="ECO:0000256" key="1">
    <source>
        <dbReference type="ARBA" id="ARBA00004202"/>
    </source>
</evidence>